<keyword evidence="2 6" id="KW-0378">Hydrolase</keyword>
<dbReference type="GO" id="GO:0046872">
    <property type="term" value="F:metal ion binding"/>
    <property type="evidence" value="ECO:0007669"/>
    <property type="project" value="UniProtKB-KW"/>
</dbReference>
<dbReference type="Gene3D" id="3.60.21.10">
    <property type="match status" value="1"/>
</dbReference>
<reference evidence="6 7" key="1">
    <citation type="submission" date="2018-03" db="EMBL/GenBank/DDBJ databases">
        <title>Genome sequence of Clostridium vincentii DSM 10228.</title>
        <authorList>
            <person name="Poehlein A."/>
            <person name="Daniel R."/>
        </authorList>
    </citation>
    <scope>NUCLEOTIDE SEQUENCE [LARGE SCALE GENOMIC DNA]</scope>
    <source>
        <strain evidence="6 7">DSM 10228</strain>
    </source>
</reference>
<comment type="caution">
    <text evidence="6">The sequence shown here is derived from an EMBL/GenBank/DDBJ whole genome shotgun (WGS) entry which is preliminary data.</text>
</comment>
<evidence type="ECO:0000256" key="3">
    <source>
        <dbReference type="ARBA" id="ARBA00023004"/>
    </source>
</evidence>
<protein>
    <submittedName>
        <fullName evidence="6">3',5'-cyclic adenosine monophosphate phosphodiesterase CpdA</fullName>
        <ecNumber evidence="6">3.1.4.53</ecNumber>
    </submittedName>
</protein>
<dbReference type="EMBL" id="PVXQ01000011">
    <property type="protein sequence ID" value="PRR82902.1"/>
    <property type="molecule type" value="Genomic_DNA"/>
</dbReference>
<dbReference type="PANTHER" id="PTHR42988">
    <property type="entry name" value="PHOSPHOHYDROLASE"/>
    <property type="match status" value="1"/>
</dbReference>
<keyword evidence="7" id="KW-1185">Reference proteome</keyword>
<dbReference type="SUPFAM" id="SSF56300">
    <property type="entry name" value="Metallo-dependent phosphatases"/>
    <property type="match status" value="1"/>
</dbReference>
<accession>A0A2T0BGF3</accession>
<gene>
    <name evidence="6" type="primary">cpdA_3</name>
    <name evidence="6" type="ORF">CLVI_13450</name>
</gene>
<dbReference type="InterPro" id="IPR004843">
    <property type="entry name" value="Calcineurin-like_PHP"/>
</dbReference>
<evidence type="ECO:0000313" key="7">
    <source>
        <dbReference type="Proteomes" id="UP000239471"/>
    </source>
</evidence>
<dbReference type="PANTHER" id="PTHR42988:SF2">
    <property type="entry name" value="CYCLIC NUCLEOTIDE PHOSPHODIESTERASE CBUA0032-RELATED"/>
    <property type="match status" value="1"/>
</dbReference>
<dbReference type="OrthoDB" id="1645838at2"/>
<dbReference type="RefSeq" id="WP_106059340.1">
    <property type="nucleotide sequence ID" value="NZ_PVXQ01000011.1"/>
</dbReference>
<evidence type="ECO:0000256" key="2">
    <source>
        <dbReference type="ARBA" id="ARBA00022801"/>
    </source>
</evidence>
<dbReference type="InterPro" id="IPR050884">
    <property type="entry name" value="CNP_phosphodiesterase-III"/>
</dbReference>
<dbReference type="EC" id="3.1.4.53" evidence="6"/>
<dbReference type="InterPro" id="IPR029052">
    <property type="entry name" value="Metallo-depent_PP-like"/>
</dbReference>
<keyword evidence="3" id="KW-0408">Iron</keyword>
<comment type="similarity">
    <text evidence="4">Belongs to the cyclic nucleotide phosphodiesterase class-III family.</text>
</comment>
<dbReference type="AlphaFoldDB" id="A0A2T0BGF3"/>
<name>A0A2T0BGF3_9CLOT</name>
<keyword evidence="1" id="KW-0479">Metal-binding</keyword>
<evidence type="ECO:0000256" key="1">
    <source>
        <dbReference type="ARBA" id="ARBA00022723"/>
    </source>
</evidence>
<dbReference type="GO" id="GO:0004115">
    <property type="term" value="F:3',5'-cyclic-AMP phosphodiesterase activity"/>
    <property type="evidence" value="ECO:0007669"/>
    <property type="project" value="UniProtKB-EC"/>
</dbReference>
<dbReference type="Pfam" id="PF00149">
    <property type="entry name" value="Metallophos"/>
    <property type="match status" value="1"/>
</dbReference>
<evidence type="ECO:0000313" key="6">
    <source>
        <dbReference type="EMBL" id="PRR82902.1"/>
    </source>
</evidence>
<evidence type="ECO:0000256" key="4">
    <source>
        <dbReference type="ARBA" id="ARBA00025742"/>
    </source>
</evidence>
<feature type="domain" description="Calcineurin-like phosphoesterase" evidence="5">
    <location>
        <begin position="45"/>
        <end position="232"/>
    </location>
</feature>
<dbReference type="Proteomes" id="UP000239471">
    <property type="component" value="Unassembled WGS sequence"/>
</dbReference>
<proteinExistence type="inferred from homology"/>
<sequence length="440" mass="50562">MKIQIKNKLISLIIAKVSKVVEKSNVFIHLMDSNQFVSLHRRKNLRFVVVSDIHIAPNKCLEKRKLKNVFSTMYNLDSNMDAIAIVGDLTDGGSEKEYNAFKRILDKNKKEETILIASMGNHEQNTPSKFSSVTGRNPRENITINGYHFITVSPRLSEDTYGGSRYNLDEIWMKEQLEHAILEDGDKPIFVFIHHGIKNTAYGTDQWYTEDFEKIFNNYPQVIQFSGHSHYPLNNPKSIYQKAFTSINTSTTSYFELETGMMYGTIPPKANRACQMMVIEVAGAAVQIRKLDLSSGEYIGKDWIINTAEGKNKFKYVESRAQKSIAPYFEENAKVIINKIKSDSCVVTLNQAKVNDRADEWLDDIVHSYKFDFIDKKTGEIFDSFKVWSEFYILPREDCLVQQFNQLKADTDYVIVVMAYNAYGKVSTNQVRSSFKTKHL</sequence>
<organism evidence="6 7">
    <name type="scientific">Clostridium vincentii</name>
    <dbReference type="NCBI Taxonomy" id="52704"/>
    <lineage>
        <taxon>Bacteria</taxon>
        <taxon>Bacillati</taxon>
        <taxon>Bacillota</taxon>
        <taxon>Clostridia</taxon>
        <taxon>Eubacteriales</taxon>
        <taxon>Clostridiaceae</taxon>
        <taxon>Clostridium</taxon>
    </lineage>
</organism>
<evidence type="ECO:0000259" key="5">
    <source>
        <dbReference type="Pfam" id="PF00149"/>
    </source>
</evidence>